<keyword evidence="1" id="KW-0614">Plasmid</keyword>
<sequence>METLLCMTFYDFLRLNHEERTEHILEFGIFLTSCPGRALYDLGKFYAELVYDSEQNKIVEARGFRSLRNLEPYLGYIDMNLDDKE</sequence>
<organism evidence="1 2">
    <name type="scientific">Adhaeribacter swui</name>
    <dbReference type="NCBI Taxonomy" id="2086471"/>
    <lineage>
        <taxon>Bacteria</taxon>
        <taxon>Pseudomonadati</taxon>
        <taxon>Bacteroidota</taxon>
        <taxon>Cytophagia</taxon>
        <taxon>Cytophagales</taxon>
        <taxon>Hymenobacteraceae</taxon>
        <taxon>Adhaeribacter</taxon>
    </lineage>
</organism>
<dbReference type="AlphaFoldDB" id="A0A7G7G2F4"/>
<proteinExistence type="predicted"/>
<keyword evidence="2" id="KW-1185">Reference proteome</keyword>
<reference evidence="1 2" key="1">
    <citation type="journal article" date="2018" name="Int. J. Syst. Evol. Microbiol.">
        <title>Adhaeribacter swui sp. nov., isolated from wet mud.</title>
        <authorList>
            <person name="Kim D.U."/>
            <person name="Kim K.W."/>
            <person name="Kang M.S."/>
            <person name="Kim J.Y."/>
            <person name="Jang J.H."/>
            <person name="Kim M.K."/>
        </authorList>
    </citation>
    <scope>NUCLEOTIDE SEQUENCE [LARGE SCALE GENOMIC DNA]</scope>
    <source>
        <strain evidence="1 2">KCTC 52873</strain>
        <plasmid evidence="1">unnamed2</plasmid>
    </source>
</reference>
<name>A0A7G7G2F4_9BACT</name>
<evidence type="ECO:0000313" key="1">
    <source>
        <dbReference type="EMBL" id="QNF31338.1"/>
    </source>
</evidence>
<dbReference type="Proteomes" id="UP000515237">
    <property type="component" value="Plasmid unnamed2"/>
</dbReference>
<evidence type="ECO:0000313" key="2">
    <source>
        <dbReference type="Proteomes" id="UP000515237"/>
    </source>
</evidence>
<dbReference type="RefSeq" id="WP_185270004.1">
    <property type="nucleotide sequence ID" value="NZ_CP055155.1"/>
</dbReference>
<accession>A0A7G7G2F4</accession>
<protein>
    <submittedName>
        <fullName evidence="1">Uncharacterized protein</fullName>
    </submittedName>
</protein>
<gene>
    <name evidence="1" type="ORF">HUW51_00860</name>
</gene>
<dbReference type="KEGG" id="aswu:HUW51_00860"/>
<geneLocation type="plasmid" evidence="1 2">
    <name>unnamed2</name>
</geneLocation>
<dbReference type="EMBL" id="CP055155">
    <property type="protein sequence ID" value="QNF31338.1"/>
    <property type="molecule type" value="Genomic_DNA"/>
</dbReference>